<proteinExistence type="predicted"/>
<dbReference type="AlphaFoldDB" id="A0A2A6JBA0"/>
<gene>
    <name evidence="7" type="ORF">CO666_16760</name>
</gene>
<comment type="caution">
    <text evidence="7">The sequence shown here is derived from an EMBL/GenBank/DDBJ whole genome shotgun (WGS) entry which is preliminary data.</text>
</comment>
<evidence type="ECO:0000256" key="4">
    <source>
        <dbReference type="ARBA" id="ARBA00023136"/>
    </source>
</evidence>
<dbReference type="InterPro" id="IPR051533">
    <property type="entry name" value="WaaL-like"/>
</dbReference>
<evidence type="ECO:0000313" key="7">
    <source>
        <dbReference type="EMBL" id="PDT03221.1"/>
    </source>
</evidence>
<keyword evidence="8" id="KW-1185">Reference proteome</keyword>
<accession>A0A2A6JBA0</accession>
<keyword evidence="4 5" id="KW-0472">Membrane</keyword>
<feature type="transmembrane region" description="Helical" evidence="5">
    <location>
        <begin position="123"/>
        <end position="139"/>
    </location>
</feature>
<feature type="transmembrane region" description="Helical" evidence="5">
    <location>
        <begin position="396"/>
        <end position="420"/>
    </location>
</feature>
<sequence>MSTSFDSYQPIGLQRHRPRTRAQYRMRRETLVRIVLSVIFYVSLWRATGMWYGLPANFDDSVGKDPMPMRLLLMSLVPLIGLYCVLEPRRVFELIRSASPLVGIICLCVFLSIAFSVSVGSSLRALVAVALLTAGPILYRARYGAVETFECLAKFAIAAAFINVLYTAAFPQFAVMRGSYAGMVKGAFYHKNMLGQFSATNFILLLPFKSGPRLRYSDLLRWAAMLLYLLLIVVAKSSTAVVLLSIGIAIFYGMGFIQRFPGRVFRSFVVLLGFAILGFLVSVALMGVAQAVAESFGKDLTLSGRTNVWEQLLPLIFERPLTGWGFALFRQPEIMEQYVRLTWDAQSTHNTYIELALNMGIPATVIWTSFVVMRVVAKMTSAPLNRALAITKRKEVVIIILILIGAFTEAGMMLAPFILWPHTVIALTSLGPEFLSRFRKPTKAGNQHASG</sequence>
<dbReference type="RefSeq" id="WP_097613204.1">
    <property type="nucleotide sequence ID" value="NZ_NWSV01000009.1"/>
</dbReference>
<feature type="transmembrane region" description="Helical" evidence="5">
    <location>
        <begin position="98"/>
        <end position="117"/>
    </location>
</feature>
<dbReference type="GO" id="GO:0016020">
    <property type="term" value="C:membrane"/>
    <property type="evidence" value="ECO:0007669"/>
    <property type="project" value="UniProtKB-SubCell"/>
</dbReference>
<evidence type="ECO:0000256" key="3">
    <source>
        <dbReference type="ARBA" id="ARBA00022989"/>
    </source>
</evidence>
<feature type="transmembrane region" description="Helical" evidence="5">
    <location>
        <begin position="269"/>
        <end position="293"/>
    </location>
</feature>
<evidence type="ECO:0000256" key="1">
    <source>
        <dbReference type="ARBA" id="ARBA00004141"/>
    </source>
</evidence>
<reference evidence="7 8" key="1">
    <citation type="submission" date="2017-09" db="EMBL/GenBank/DDBJ databases">
        <title>Comparative genomics of rhizobia isolated from Phaseolus vulgaris in China.</title>
        <authorList>
            <person name="Tong W."/>
        </authorList>
    </citation>
    <scope>NUCLEOTIDE SEQUENCE [LARGE SCALE GENOMIC DNA]</scope>
    <source>
        <strain evidence="7 8">C5</strain>
    </source>
</reference>
<dbReference type="PANTHER" id="PTHR37422:SF13">
    <property type="entry name" value="LIPOPOLYSACCHARIDE BIOSYNTHESIS PROTEIN PA4999-RELATED"/>
    <property type="match status" value="1"/>
</dbReference>
<keyword evidence="3 5" id="KW-1133">Transmembrane helix</keyword>
<keyword evidence="2 5" id="KW-0812">Transmembrane</keyword>
<evidence type="ECO:0000256" key="2">
    <source>
        <dbReference type="ARBA" id="ARBA00022692"/>
    </source>
</evidence>
<dbReference type="Pfam" id="PF04932">
    <property type="entry name" value="Wzy_C"/>
    <property type="match status" value="1"/>
</dbReference>
<protein>
    <recommendedName>
        <fullName evidence="6">O-antigen ligase-related domain-containing protein</fullName>
    </recommendedName>
</protein>
<organism evidence="7 8">
    <name type="scientific">Rhizobium chutanense</name>
    <dbReference type="NCBI Taxonomy" id="2035448"/>
    <lineage>
        <taxon>Bacteria</taxon>
        <taxon>Pseudomonadati</taxon>
        <taxon>Pseudomonadota</taxon>
        <taxon>Alphaproteobacteria</taxon>
        <taxon>Hyphomicrobiales</taxon>
        <taxon>Rhizobiaceae</taxon>
        <taxon>Rhizobium/Agrobacterium group</taxon>
        <taxon>Rhizobium</taxon>
    </lineage>
</organism>
<feature type="transmembrane region" description="Helical" evidence="5">
    <location>
        <begin position="67"/>
        <end position="86"/>
    </location>
</feature>
<evidence type="ECO:0000259" key="6">
    <source>
        <dbReference type="Pfam" id="PF04932"/>
    </source>
</evidence>
<dbReference type="Proteomes" id="UP000220768">
    <property type="component" value="Unassembled WGS sequence"/>
</dbReference>
<dbReference type="InterPro" id="IPR007016">
    <property type="entry name" value="O-antigen_ligase-rel_domated"/>
</dbReference>
<evidence type="ECO:0000313" key="8">
    <source>
        <dbReference type="Proteomes" id="UP000220768"/>
    </source>
</evidence>
<evidence type="ECO:0000256" key="5">
    <source>
        <dbReference type="SAM" id="Phobius"/>
    </source>
</evidence>
<comment type="subcellular location">
    <subcellularLocation>
        <location evidence="1">Membrane</location>
        <topology evidence="1">Multi-pass membrane protein</topology>
    </subcellularLocation>
</comment>
<dbReference type="EMBL" id="NWSV01000009">
    <property type="protein sequence ID" value="PDT03221.1"/>
    <property type="molecule type" value="Genomic_DNA"/>
</dbReference>
<feature type="transmembrane region" description="Helical" evidence="5">
    <location>
        <begin position="219"/>
        <end position="235"/>
    </location>
</feature>
<dbReference type="PANTHER" id="PTHR37422">
    <property type="entry name" value="TEICHURONIC ACID BIOSYNTHESIS PROTEIN TUAE"/>
    <property type="match status" value="1"/>
</dbReference>
<name>A0A2A6JBA0_9HYPH</name>
<feature type="domain" description="O-antigen ligase-related" evidence="6">
    <location>
        <begin position="224"/>
        <end position="367"/>
    </location>
</feature>
<feature type="transmembrane region" description="Helical" evidence="5">
    <location>
        <begin position="30"/>
        <end position="47"/>
    </location>
</feature>
<feature type="transmembrane region" description="Helical" evidence="5">
    <location>
        <begin position="151"/>
        <end position="169"/>
    </location>
</feature>
<feature type="transmembrane region" description="Helical" evidence="5">
    <location>
        <begin position="355"/>
        <end position="376"/>
    </location>
</feature>